<evidence type="ECO:0000313" key="1">
    <source>
        <dbReference type="EMBL" id="ORZ32903.1"/>
    </source>
</evidence>
<protein>
    <submittedName>
        <fullName evidence="1">Uncharacterized protein</fullName>
    </submittedName>
</protein>
<proteinExistence type="predicted"/>
<name>A0A1Y2HGT3_9FUNG</name>
<organism evidence="1 2">
    <name type="scientific">Catenaria anguillulae PL171</name>
    <dbReference type="NCBI Taxonomy" id="765915"/>
    <lineage>
        <taxon>Eukaryota</taxon>
        <taxon>Fungi</taxon>
        <taxon>Fungi incertae sedis</taxon>
        <taxon>Blastocladiomycota</taxon>
        <taxon>Blastocladiomycetes</taxon>
        <taxon>Blastocladiales</taxon>
        <taxon>Catenariaceae</taxon>
        <taxon>Catenaria</taxon>
    </lineage>
</organism>
<accession>A0A1Y2HGT3</accession>
<keyword evidence="2" id="KW-1185">Reference proteome</keyword>
<dbReference type="Proteomes" id="UP000193411">
    <property type="component" value="Unassembled WGS sequence"/>
</dbReference>
<comment type="caution">
    <text evidence="1">The sequence shown here is derived from an EMBL/GenBank/DDBJ whole genome shotgun (WGS) entry which is preliminary data.</text>
</comment>
<gene>
    <name evidence="1" type="ORF">BCR44DRAFT_1439103</name>
</gene>
<feature type="non-terminal residue" evidence="1">
    <location>
        <position position="1"/>
    </location>
</feature>
<dbReference type="AlphaFoldDB" id="A0A1Y2HGT3"/>
<reference evidence="1 2" key="1">
    <citation type="submission" date="2016-07" db="EMBL/GenBank/DDBJ databases">
        <title>Pervasive Adenine N6-methylation of Active Genes in Fungi.</title>
        <authorList>
            <consortium name="DOE Joint Genome Institute"/>
            <person name="Mondo S.J."/>
            <person name="Dannebaum R.O."/>
            <person name="Kuo R.C."/>
            <person name="Labutti K."/>
            <person name="Haridas S."/>
            <person name="Kuo A."/>
            <person name="Salamov A."/>
            <person name="Ahrendt S.R."/>
            <person name="Lipzen A."/>
            <person name="Sullivan W."/>
            <person name="Andreopoulos W.B."/>
            <person name="Clum A."/>
            <person name="Lindquist E."/>
            <person name="Daum C."/>
            <person name="Ramamoorthy G.K."/>
            <person name="Gryganskyi A."/>
            <person name="Culley D."/>
            <person name="Magnuson J.K."/>
            <person name="James T.Y."/>
            <person name="O'Malley M.A."/>
            <person name="Stajich J.E."/>
            <person name="Spatafora J.W."/>
            <person name="Visel A."/>
            <person name="Grigoriev I.V."/>
        </authorList>
    </citation>
    <scope>NUCLEOTIDE SEQUENCE [LARGE SCALE GENOMIC DNA]</scope>
    <source>
        <strain evidence="1 2">PL171</strain>
    </source>
</reference>
<dbReference type="EMBL" id="MCFL01000040">
    <property type="protein sequence ID" value="ORZ32903.1"/>
    <property type="molecule type" value="Genomic_DNA"/>
</dbReference>
<sequence length="55" mass="6809">VQLGYSTLVHQRRPRVEADWFLVTTRLFPDICDPIILFTLDRQFRETLFRLFRRR</sequence>
<evidence type="ECO:0000313" key="2">
    <source>
        <dbReference type="Proteomes" id="UP000193411"/>
    </source>
</evidence>